<evidence type="ECO:0000256" key="1">
    <source>
        <dbReference type="ARBA" id="ARBA00022723"/>
    </source>
</evidence>
<evidence type="ECO:0000256" key="6">
    <source>
        <dbReference type="SAM" id="MobiDB-lite"/>
    </source>
</evidence>
<reference evidence="9" key="1">
    <citation type="journal article" date="2010" name="Nature">
        <title>The Amphimedon queenslandica genome and the evolution of animal complexity.</title>
        <authorList>
            <person name="Srivastava M."/>
            <person name="Simakov O."/>
            <person name="Chapman J."/>
            <person name="Fahey B."/>
            <person name="Gauthier M.E."/>
            <person name="Mitros T."/>
            <person name="Richards G.S."/>
            <person name="Conaco C."/>
            <person name="Dacre M."/>
            <person name="Hellsten U."/>
            <person name="Larroux C."/>
            <person name="Putnam N.H."/>
            <person name="Stanke M."/>
            <person name="Adamska M."/>
            <person name="Darling A."/>
            <person name="Degnan S.M."/>
            <person name="Oakley T.H."/>
            <person name="Plachetzki D.C."/>
            <person name="Zhai Y."/>
            <person name="Adamski M."/>
            <person name="Calcino A."/>
            <person name="Cummins S.F."/>
            <person name="Goodstein D.M."/>
            <person name="Harris C."/>
            <person name="Jackson D.J."/>
            <person name="Leys S.P."/>
            <person name="Shu S."/>
            <person name="Woodcroft B.J."/>
            <person name="Vervoort M."/>
            <person name="Kosik K.S."/>
            <person name="Manning G."/>
            <person name="Degnan B.M."/>
            <person name="Rokhsar D.S."/>
        </authorList>
    </citation>
    <scope>NUCLEOTIDE SEQUENCE [LARGE SCALE GENOMIC DNA]</scope>
</reference>
<evidence type="ECO:0000256" key="5">
    <source>
        <dbReference type="SAM" id="Coils"/>
    </source>
</evidence>
<evidence type="ECO:0000313" key="8">
    <source>
        <dbReference type="EnsemblMetazoa" id="XP_019860312.1"/>
    </source>
</evidence>
<evidence type="ECO:0000256" key="2">
    <source>
        <dbReference type="ARBA" id="ARBA00022833"/>
    </source>
</evidence>
<keyword evidence="2 4" id="KW-0862">Zinc</keyword>
<sequence>MDYRKLCNLVEENFQKLEEKERLLNEKIKDLNKTIKPLEEKKALLSQQVELLKSKKNQMKEKINLEDYIIKSELLQTQQKYQRYGQTQRIKEFYDTIIGIILYQLEEDLKENLKCSSTETAMEVGDTRETYCVYGLLLSACELRNRNGPKLEIVTQVLTLHGNKEILRDNIEKAVILTKDMLTLVPPLLVTIVPQYDEKLYDTNRSTWDESGVNEGRKLTYYRPILVYGNQLHVAMKGLVGNTVAPQQQGQELKKDREQQQQPQHILAVQRQPDTHQRNVLLQHQQQPQHQAHHPHYNQQQQHPLHHGATSAASFQATHPHVPKSSLHKNNMCVVCNRRVNHQDQYHCIGPDKAFVHRECYSCINCKGNHQLKLYYELFVCVEHINQIICKNCHKKGQMKYKDEVCFCTCQETMC</sequence>
<evidence type="ECO:0000256" key="4">
    <source>
        <dbReference type="PROSITE-ProRule" id="PRU00125"/>
    </source>
</evidence>
<dbReference type="KEGG" id="aqu:109588611"/>
<keyword evidence="9" id="KW-1185">Reference proteome</keyword>
<keyword evidence="5" id="KW-0175">Coiled coil</keyword>
<feature type="region of interest" description="Disordered" evidence="6">
    <location>
        <begin position="247"/>
        <end position="266"/>
    </location>
</feature>
<dbReference type="RefSeq" id="XP_019860312.1">
    <property type="nucleotide sequence ID" value="XM_020004753.1"/>
</dbReference>
<organism evidence="8 9">
    <name type="scientific">Amphimedon queenslandica</name>
    <name type="common">Sponge</name>
    <dbReference type="NCBI Taxonomy" id="400682"/>
    <lineage>
        <taxon>Eukaryota</taxon>
        <taxon>Metazoa</taxon>
        <taxon>Porifera</taxon>
        <taxon>Demospongiae</taxon>
        <taxon>Heteroscleromorpha</taxon>
        <taxon>Haplosclerida</taxon>
        <taxon>Niphatidae</taxon>
        <taxon>Amphimedon</taxon>
    </lineage>
</organism>
<dbReference type="InterPro" id="IPR001781">
    <property type="entry name" value="Znf_LIM"/>
</dbReference>
<dbReference type="GO" id="GO:0046872">
    <property type="term" value="F:metal ion binding"/>
    <property type="evidence" value="ECO:0007669"/>
    <property type="project" value="UniProtKB-KW"/>
</dbReference>
<proteinExistence type="predicted"/>
<keyword evidence="3 4" id="KW-0440">LIM domain</keyword>
<dbReference type="EnsemblMetazoa" id="XM_020004753.1">
    <property type="protein sequence ID" value="XP_019860312.1"/>
    <property type="gene ID" value="LOC109588611"/>
</dbReference>
<keyword evidence="1 4" id="KW-0479">Metal-binding</keyword>
<dbReference type="PROSITE" id="PS50023">
    <property type="entry name" value="LIM_DOMAIN_2"/>
    <property type="match status" value="1"/>
</dbReference>
<evidence type="ECO:0000313" key="9">
    <source>
        <dbReference type="Proteomes" id="UP000007879"/>
    </source>
</evidence>
<evidence type="ECO:0000256" key="3">
    <source>
        <dbReference type="ARBA" id="ARBA00023038"/>
    </source>
</evidence>
<accession>A0AAN0JT70</accession>
<feature type="region of interest" description="Disordered" evidence="6">
    <location>
        <begin position="282"/>
        <end position="324"/>
    </location>
</feature>
<dbReference type="GeneID" id="109588611"/>
<feature type="domain" description="LIM zinc-binding" evidence="7">
    <location>
        <begin position="331"/>
        <end position="400"/>
    </location>
</feature>
<name>A0AAN0JT70_AMPQE</name>
<protein>
    <recommendedName>
        <fullName evidence="7">LIM zinc-binding domain-containing protein</fullName>
    </recommendedName>
</protein>
<evidence type="ECO:0000259" key="7">
    <source>
        <dbReference type="PROSITE" id="PS50023"/>
    </source>
</evidence>
<reference evidence="8" key="2">
    <citation type="submission" date="2024-06" db="UniProtKB">
        <authorList>
            <consortium name="EnsemblMetazoa"/>
        </authorList>
    </citation>
    <scope>IDENTIFICATION</scope>
</reference>
<feature type="coiled-coil region" evidence="5">
    <location>
        <begin position="7"/>
        <end position="62"/>
    </location>
</feature>
<dbReference type="AlphaFoldDB" id="A0AAN0JT70"/>
<dbReference type="Proteomes" id="UP000007879">
    <property type="component" value="Unassembled WGS sequence"/>
</dbReference>